<reference evidence="2 3" key="1">
    <citation type="submission" date="2024-05" db="EMBL/GenBank/DDBJ databases">
        <title>Genome sequencing and assembly of Indian major carp, Cirrhinus mrigala (Hamilton, 1822).</title>
        <authorList>
            <person name="Mohindra V."/>
            <person name="Chowdhury L.M."/>
            <person name="Lal K."/>
            <person name="Jena J.K."/>
        </authorList>
    </citation>
    <scope>NUCLEOTIDE SEQUENCE [LARGE SCALE GENOMIC DNA]</scope>
    <source>
        <strain evidence="2">CM1030</strain>
        <tissue evidence="2">Blood</tissue>
    </source>
</reference>
<comment type="caution">
    <text evidence="2">The sequence shown here is derived from an EMBL/GenBank/DDBJ whole genome shotgun (WGS) entry which is preliminary data.</text>
</comment>
<name>A0ABD0R7V3_CIRMR</name>
<evidence type="ECO:0000256" key="1">
    <source>
        <dbReference type="SAM" id="MobiDB-lite"/>
    </source>
</evidence>
<proteinExistence type="predicted"/>
<keyword evidence="3" id="KW-1185">Reference proteome</keyword>
<feature type="region of interest" description="Disordered" evidence="1">
    <location>
        <begin position="1"/>
        <end position="36"/>
    </location>
</feature>
<feature type="non-terminal residue" evidence="2">
    <location>
        <position position="53"/>
    </location>
</feature>
<dbReference type="AlphaFoldDB" id="A0ABD0R7V3"/>
<organism evidence="2 3">
    <name type="scientific">Cirrhinus mrigala</name>
    <name type="common">Mrigala</name>
    <dbReference type="NCBI Taxonomy" id="683832"/>
    <lineage>
        <taxon>Eukaryota</taxon>
        <taxon>Metazoa</taxon>
        <taxon>Chordata</taxon>
        <taxon>Craniata</taxon>
        <taxon>Vertebrata</taxon>
        <taxon>Euteleostomi</taxon>
        <taxon>Actinopterygii</taxon>
        <taxon>Neopterygii</taxon>
        <taxon>Teleostei</taxon>
        <taxon>Ostariophysi</taxon>
        <taxon>Cypriniformes</taxon>
        <taxon>Cyprinidae</taxon>
        <taxon>Labeoninae</taxon>
        <taxon>Labeonini</taxon>
        <taxon>Cirrhinus</taxon>
    </lineage>
</organism>
<sequence length="53" mass="5906">PVSGSLLRIKQESSDGETEEDADLQREQHNHVSVGVQSVMSVKREKIEDLSDL</sequence>
<evidence type="ECO:0000313" key="2">
    <source>
        <dbReference type="EMBL" id="KAL0194398.1"/>
    </source>
</evidence>
<accession>A0ABD0R7V3</accession>
<evidence type="ECO:0000313" key="3">
    <source>
        <dbReference type="Proteomes" id="UP001529510"/>
    </source>
</evidence>
<protein>
    <submittedName>
        <fullName evidence="2">Uncharacterized protein</fullName>
    </submittedName>
</protein>
<gene>
    <name evidence="2" type="ORF">M9458_012694</name>
</gene>
<dbReference type="Proteomes" id="UP001529510">
    <property type="component" value="Unassembled WGS sequence"/>
</dbReference>
<dbReference type="EMBL" id="JAMKFB020000005">
    <property type="protein sequence ID" value="KAL0194398.1"/>
    <property type="molecule type" value="Genomic_DNA"/>
</dbReference>
<feature type="non-terminal residue" evidence="2">
    <location>
        <position position="1"/>
    </location>
</feature>